<evidence type="ECO:0000256" key="1">
    <source>
        <dbReference type="SAM" id="SignalP"/>
    </source>
</evidence>
<protein>
    <submittedName>
        <fullName evidence="2">Uncharacterized protein</fullName>
    </submittedName>
</protein>
<keyword evidence="3" id="KW-1185">Reference proteome</keyword>
<keyword evidence="1" id="KW-0732">Signal</keyword>
<feature type="signal peptide" evidence="1">
    <location>
        <begin position="1"/>
        <end position="16"/>
    </location>
</feature>
<dbReference type="EMBL" id="CAJNDS010002283">
    <property type="protein sequence ID" value="CAE7409910.1"/>
    <property type="molecule type" value="Genomic_DNA"/>
</dbReference>
<accession>A0A812QYM1</accession>
<organism evidence="2 3">
    <name type="scientific">Symbiodinium natans</name>
    <dbReference type="NCBI Taxonomy" id="878477"/>
    <lineage>
        <taxon>Eukaryota</taxon>
        <taxon>Sar</taxon>
        <taxon>Alveolata</taxon>
        <taxon>Dinophyceae</taxon>
        <taxon>Suessiales</taxon>
        <taxon>Symbiodiniaceae</taxon>
        <taxon>Symbiodinium</taxon>
    </lineage>
</organism>
<comment type="caution">
    <text evidence="2">The sequence shown here is derived from an EMBL/GenBank/DDBJ whole genome shotgun (WGS) entry which is preliminary data.</text>
</comment>
<dbReference type="OrthoDB" id="2163268at2759"/>
<sequence>MAFSVLVPFLVGVVLAESECATQGACEDSAFLQRNAKDVAKDAPKFDKAQLIGFSIYTFPVNTGLDKDAAMEAWNEAKPFIPMLAELGIHVNVTYESVQYYAGLDDPEQDVKLRFNLMKFVCETARKKADYDPADSTLKVFMAPEFFFRGERGAYDANSVYGCDGDGPKCQGTIHTLLTLMKDFVADEKWKGWLFVFGTVIADEPKPDDPTKSLYYNAAPVLLGGSSERFLVTKQFISSIDFLSACAPSQQCTEKPKAEANAVIPEYAQKYLRDLGFQVIEDNIFTVGGVLTKPGGVFGSS</sequence>
<feature type="chain" id="PRO_5032606286" evidence="1">
    <location>
        <begin position="17"/>
        <end position="301"/>
    </location>
</feature>
<gene>
    <name evidence="2" type="ORF">SNAT2548_LOCUS22292</name>
</gene>
<evidence type="ECO:0000313" key="3">
    <source>
        <dbReference type="Proteomes" id="UP000604046"/>
    </source>
</evidence>
<evidence type="ECO:0000313" key="2">
    <source>
        <dbReference type="EMBL" id="CAE7409910.1"/>
    </source>
</evidence>
<reference evidence="2" key="1">
    <citation type="submission" date="2021-02" db="EMBL/GenBank/DDBJ databases">
        <authorList>
            <person name="Dougan E. K."/>
            <person name="Rhodes N."/>
            <person name="Thang M."/>
            <person name="Chan C."/>
        </authorList>
    </citation>
    <scope>NUCLEOTIDE SEQUENCE</scope>
</reference>
<dbReference type="Proteomes" id="UP000604046">
    <property type="component" value="Unassembled WGS sequence"/>
</dbReference>
<proteinExistence type="predicted"/>
<name>A0A812QYM1_9DINO</name>
<dbReference type="AlphaFoldDB" id="A0A812QYM1"/>